<evidence type="ECO:0000313" key="4">
    <source>
        <dbReference type="Proteomes" id="UP001329151"/>
    </source>
</evidence>
<gene>
    <name evidence="3" type="ORF">RGQ30_04240</name>
</gene>
<dbReference type="AlphaFoldDB" id="A0AA86IZI5"/>
<feature type="transmembrane region" description="Helical" evidence="1">
    <location>
        <begin position="25"/>
        <end position="43"/>
    </location>
</feature>
<keyword evidence="1" id="KW-0812">Transmembrane</keyword>
<protein>
    <recommendedName>
        <fullName evidence="2">PpiC domain-containing protein</fullName>
    </recommendedName>
</protein>
<proteinExistence type="predicted"/>
<organism evidence="3 4">
    <name type="scientific">Limnobacter thiooxidans</name>
    <dbReference type="NCBI Taxonomy" id="131080"/>
    <lineage>
        <taxon>Bacteria</taxon>
        <taxon>Pseudomonadati</taxon>
        <taxon>Pseudomonadota</taxon>
        <taxon>Betaproteobacteria</taxon>
        <taxon>Burkholderiales</taxon>
        <taxon>Burkholderiaceae</taxon>
        <taxon>Limnobacter</taxon>
    </lineage>
</organism>
<accession>A0AA86IZI5</accession>
<dbReference type="SUPFAM" id="SSF109998">
    <property type="entry name" value="Triger factor/SurA peptide-binding domain-like"/>
    <property type="match status" value="1"/>
</dbReference>
<evidence type="ECO:0000313" key="3">
    <source>
        <dbReference type="EMBL" id="BET24923.1"/>
    </source>
</evidence>
<evidence type="ECO:0000256" key="1">
    <source>
        <dbReference type="SAM" id="Phobius"/>
    </source>
</evidence>
<dbReference type="Pfam" id="PF13145">
    <property type="entry name" value="Rotamase_2"/>
    <property type="match status" value="1"/>
</dbReference>
<dbReference type="Proteomes" id="UP001329151">
    <property type="component" value="Chromosome"/>
</dbReference>
<dbReference type="InterPro" id="IPR000297">
    <property type="entry name" value="PPIase_PpiC"/>
</dbReference>
<keyword evidence="1" id="KW-1133">Transmembrane helix</keyword>
<dbReference type="EMBL" id="AP028947">
    <property type="protein sequence ID" value="BET24923.1"/>
    <property type="molecule type" value="Genomic_DNA"/>
</dbReference>
<dbReference type="GO" id="GO:0003755">
    <property type="term" value="F:peptidyl-prolyl cis-trans isomerase activity"/>
    <property type="evidence" value="ECO:0007669"/>
    <property type="project" value="InterPro"/>
</dbReference>
<evidence type="ECO:0000259" key="2">
    <source>
        <dbReference type="Pfam" id="PF13145"/>
    </source>
</evidence>
<reference evidence="3 4" key="1">
    <citation type="submission" date="2023-10" db="EMBL/GenBank/DDBJ databases">
        <title>Complete Genome Sequence of Limnobacter thiooxidans CS-K2T, Isolated from freshwater lake sediments in Bavaria, Germany.</title>
        <authorList>
            <person name="Naruki M."/>
            <person name="Watanabe A."/>
            <person name="Warashina T."/>
            <person name="Morita T."/>
            <person name="Arakawa K."/>
        </authorList>
    </citation>
    <scope>NUCLEOTIDE SEQUENCE [LARGE SCALE GENOMIC DNA]</scope>
    <source>
        <strain evidence="3 4">CS-K2</strain>
    </source>
</reference>
<dbReference type="RefSeq" id="WP_130558552.1">
    <property type="nucleotide sequence ID" value="NZ_AP028947.1"/>
</dbReference>
<name>A0AA86IZI5_9BURK</name>
<keyword evidence="4" id="KW-1185">Reference proteome</keyword>
<dbReference type="InterPro" id="IPR027304">
    <property type="entry name" value="Trigger_fact/SurA_dom_sf"/>
</dbReference>
<keyword evidence="1" id="KW-0472">Membrane</keyword>
<sequence length="294" mass="32501">MSEFQDKPAGETVVHNAPQFMKKKITLAVAALGLFGVVSWAGWTAFSGPSSQSTAVSPVGNAFAAAGSSVQGDRQVATINGMKITEMELGGLLQSGVDRAIVIDRYINKVVAAERGREMYVDEAKAALRAAEREVLATLYTTKRLDELRKAVTEQEITAYYDTNVLDQNFQQWKVSYYLSNNQADIQDTLAKLKKGEKDALDQLKPLIEQGDGYAVAQALPYNLGRVVSRMKKGEFSEVLNLRNGLLVLKIEDMKQLKKPTRDELKQDIVQALALEKFNSELEQARRQAKVELG</sequence>
<dbReference type="KEGG" id="lto:RGQ30_04240"/>
<feature type="domain" description="PpiC" evidence="2">
    <location>
        <begin position="152"/>
        <end position="266"/>
    </location>
</feature>